<protein>
    <recommendedName>
        <fullName evidence="1">HTH arsR-type domain-containing protein</fullName>
    </recommendedName>
</protein>
<dbReference type="GO" id="GO:0003700">
    <property type="term" value="F:DNA-binding transcription factor activity"/>
    <property type="evidence" value="ECO:0007669"/>
    <property type="project" value="InterPro"/>
</dbReference>
<dbReference type="EMBL" id="MFGX01000047">
    <property type="protein sequence ID" value="OGF55853.1"/>
    <property type="molecule type" value="Genomic_DNA"/>
</dbReference>
<dbReference type="PROSITE" id="PS50987">
    <property type="entry name" value="HTH_ARSR_2"/>
    <property type="match status" value="1"/>
</dbReference>
<dbReference type="InterPro" id="IPR001845">
    <property type="entry name" value="HTH_ArsR_DNA-bd_dom"/>
</dbReference>
<dbReference type="SUPFAM" id="SSF46785">
    <property type="entry name" value="Winged helix' DNA-binding domain"/>
    <property type="match status" value="1"/>
</dbReference>
<accession>A0A1F5UXG9</accession>
<dbReference type="Proteomes" id="UP000179157">
    <property type="component" value="Unassembled WGS sequence"/>
</dbReference>
<proteinExistence type="predicted"/>
<organism evidence="2 3">
    <name type="scientific">Fraserbacteria sp. (strain RBG_16_55_9)</name>
    <dbReference type="NCBI Taxonomy" id="1817864"/>
    <lineage>
        <taxon>Bacteria</taxon>
        <taxon>Candidatus Fraseribacteriota</taxon>
    </lineage>
</organism>
<feature type="domain" description="HTH arsR-type" evidence="1">
    <location>
        <begin position="1"/>
        <end position="43"/>
    </location>
</feature>
<gene>
    <name evidence="2" type="ORF">A2Z21_00665</name>
</gene>
<dbReference type="AlphaFoldDB" id="A0A1F5UXG9"/>
<comment type="caution">
    <text evidence="2">The sequence shown here is derived from an EMBL/GenBank/DDBJ whole genome shotgun (WGS) entry which is preliminary data.</text>
</comment>
<dbReference type="InterPro" id="IPR036388">
    <property type="entry name" value="WH-like_DNA-bd_sf"/>
</dbReference>
<dbReference type="InterPro" id="IPR036390">
    <property type="entry name" value="WH_DNA-bd_sf"/>
</dbReference>
<reference evidence="2 3" key="1">
    <citation type="journal article" date="2016" name="Nat. Commun.">
        <title>Thousands of microbial genomes shed light on interconnected biogeochemical processes in an aquifer system.</title>
        <authorList>
            <person name="Anantharaman K."/>
            <person name="Brown C.T."/>
            <person name="Hug L.A."/>
            <person name="Sharon I."/>
            <person name="Castelle C.J."/>
            <person name="Probst A.J."/>
            <person name="Thomas B.C."/>
            <person name="Singh A."/>
            <person name="Wilkins M.J."/>
            <person name="Karaoz U."/>
            <person name="Brodie E.L."/>
            <person name="Williams K.H."/>
            <person name="Hubbard S.S."/>
            <person name="Banfield J.F."/>
        </authorList>
    </citation>
    <scope>NUCLEOTIDE SEQUENCE [LARGE SCALE GENOMIC DNA]</scope>
    <source>
        <strain evidence="3">RBG_16_55_9</strain>
    </source>
</reference>
<dbReference type="Gene3D" id="1.10.10.10">
    <property type="entry name" value="Winged helix-like DNA-binding domain superfamily/Winged helix DNA-binding domain"/>
    <property type="match status" value="1"/>
</dbReference>
<dbReference type="STRING" id="1817864.A2Z21_00665"/>
<evidence type="ECO:0000259" key="1">
    <source>
        <dbReference type="PROSITE" id="PS50987"/>
    </source>
</evidence>
<sequence length="73" mass="8363">MQLLSEAGLVEYRKEGRWRFYRLAGSAAPPVVREALRWVKRALASDEQIAIDAQRLKEVLSKDKAELAACYRN</sequence>
<evidence type="ECO:0000313" key="2">
    <source>
        <dbReference type="EMBL" id="OGF55853.1"/>
    </source>
</evidence>
<name>A0A1F5UXG9_FRAXR</name>
<evidence type="ECO:0000313" key="3">
    <source>
        <dbReference type="Proteomes" id="UP000179157"/>
    </source>
</evidence>